<evidence type="ECO:0000313" key="13">
    <source>
        <dbReference type="EMBL" id="PKD43863.1"/>
    </source>
</evidence>
<comment type="caution">
    <text evidence="13">The sequence shown here is derived from an EMBL/GenBank/DDBJ whole genome shotgun (WGS) entry which is preliminary data.</text>
</comment>
<keyword evidence="9 12" id="KW-1133">Transmembrane helix</keyword>
<evidence type="ECO:0000256" key="1">
    <source>
        <dbReference type="ARBA" id="ARBA00004651"/>
    </source>
</evidence>
<dbReference type="GO" id="GO:0005886">
    <property type="term" value="C:plasma membrane"/>
    <property type="evidence" value="ECO:0007669"/>
    <property type="project" value="UniProtKB-SubCell"/>
</dbReference>
<dbReference type="NCBIfam" id="TIGR00203">
    <property type="entry name" value="cydB"/>
    <property type="match status" value="1"/>
</dbReference>
<dbReference type="Pfam" id="PF02322">
    <property type="entry name" value="Cyt_bd_oxida_II"/>
    <property type="match status" value="1"/>
</dbReference>
<feature type="transmembrane region" description="Helical" evidence="12">
    <location>
        <begin position="195"/>
        <end position="217"/>
    </location>
</feature>
<sequence length="337" mass="37640">MDFQLIWFILIAVLFIGYFFLEGFDFGVGILMPFISRDDTDRRVCINTIGPFWDANEVWLITAGGAMFAAFPHWYATLFSGFYLPLLLILLALILRAVGFEFRSKVNKIFWKRSADHFIFWGSLIPAFIWGVALTNIVMGLPIGEDMNFTGGLFGLLSPYAILGGVASTTVFTLHGALFITLRTEGPLMERAAKVARIMWIPAGILLMIFALLGYRYTVLFDGLGLVPGTIPALTIISFIAGYFLLKKERFSWSFAATGATIVMGTIVAFEGLFPVLMPSTLNPDWSLTIYNASSSELTLTIMSVVAIIFLPLVLGYQIYSYYVFRKRVTRDSIPTH</sequence>
<comment type="similarity">
    <text evidence="2">Belongs to the cytochrome ubiquinol oxidase subunit 2 family.</text>
</comment>
<dbReference type="AlphaFoldDB" id="A0A2N0VI47"/>
<gene>
    <name evidence="13" type="primary">cydB</name>
    <name evidence="13" type="ORF">CWD77_09935</name>
</gene>
<feature type="transmembrane region" description="Helical" evidence="12">
    <location>
        <begin position="298"/>
        <end position="320"/>
    </location>
</feature>
<feature type="transmembrane region" description="Helical" evidence="12">
    <location>
        <begin position="223"/>
        <end position="246"/>
    </location>
</feature>
<keyword evidence="11 12" id="KW-0472">Membrane</keyword>
<evidence type="ECO:0000256" key="3">
    <source>
        <dbReference type="ARBA" id="ARBA00022448"/>
    </source>
</evidence>
<dbReference type="RefSeq" id="WP_101073402.1">
    <property type="nucleotide sequence ID" value="NZ_PISP01000002.1"/>
</dbReference>
<keyword evidence="4" id="KW-1003">Cell membrane</keyword>
<keyword evidence="8" id="KW-0249">Electron transport</keyword>
<protein>
    <submittedName>
        <fullName evidence="13">Cytochrome d ubiquinol oxidase subunit II</fullName>
    </submittedName>
</protein>
<proteinExistence type="inferred from homology"/>
<keyword evidence="14" id="KW-1185">Reference proteome</keyword>
<evidence type="ECO:0000313" key="14">
    <source>
        <dbReference type="Proteomes" id="UP000233398"/>
    </source>
</evidence>
<evidence type="ECO:0000256" key="6">
    <source>
        <dbReference type="ARBA" id="ARBA00022692"/>
    </source>
</evidence>
<dbReference type="Proteomes" id="UP000233398">
    <property type="component" value="Unassembled WGS sequence"/>
</dbReference>
<feature type="transmembrane region" description="Helical" evidence="12">
    <location>
        <begin position="253"/>
        <end position="278"/>
    </location>
</feature>
<evidence type="ECO:0000256" key="8">
    <source>
        <dbReference type="ARBA" id="ARBA00022982"/>
    </source>
</evidence>
<dbReference type="PIRSF" id="PIRSF000267">
    <property type="entry name" value="Cyt_oxidse_sub2"/>
    <property type="match status" value="1"/>
</dbReference>
<dbReference type="GO" id="GO:0009055">
    <property type="term" value="F:electron transfer activity"/>
    <property type="evidence" value="ECO:0007669"/>
    <property type="project" value="TreeGrafter"/>
</dbReference>
<evidence type="ECO:0000256" key="10">
    <source>
        <dbReference type="ARBA" id="ARBA00023004"/>
    </source>
</evidence>
<dbReference type="GO" id="GO:0016682">
    <property type="term" value="F:oxidoreductase activity, acting on diphenols and related substances as donors, oxygen as acceptor"/>
    <property type="evidence" value="ECO:0007669"/>
    <property type="project" value="TreeGrafter"/>
</dbReference>
<name>A0A2N0VI47_9BACT</name>
<organism evidence="13 14">
    <name type="scientific">Rhodohalobacter barkolensis</name>
    <dbReference type="NCBI Taxonomy" id="2053187"/>
    <lineage>
        <taxon>Bacteria</taxon>
        <taxon>Pseudomonadati</taxon>
        <taxon>Balneolota</taxon>
        <taxon>Balneolia</taxon>
        <taxon>Balneolales</taxon>
        <taxon>Balneolaceae</taxon>
        <taxon>Rhodohalobacter</taxon>
    </lineage>
</organism>
<keyword evidence="7" id="KW-0479">Metal-binding</keyword>
<dbReference type="OrthoDB" id="9776710at2"/>
<evidence type="ECO:0000256" key="7">
    <source>
        <dbReference type="ARBA" id="ARBA00022723"/>
    </source>
</evidence>
<feature type="transmembrane region" description="Helical" evidence="12">
    <location>
        <begin position="161"/>
        <end position="183"/>
    </location>
</feature>
<feature type="transmembrane region" description="Helical" evidence="12">
    <location>
        <begin position="118"/>
        <end position="141"/>
    </location>
</feature>
<feature type="transmembrane region" description="Helical" evidence="12">
    <location>
        <begin position="6"/>
        <end position="35"/>
    </location>
</feature>
<dbReference type="GO" id="GO:0046872">
    <property type="term" value="F:metal ion binding"/>
    <property type="evidence" value="ECO:0007669"/>
    <property type="project" value="UniProtKB-KW"/>
</dbReference>
<dbReference type="GO" id="GO:0019646">
    <property type="term" value="P:aerobic electron transport chain"/>
    <property type="evidence" value="ECO:0007669"/>
    <property type="project" value="TreeGrafter"/>
</dbReference>
<evidence type="ECO:0000256" key="12">
    <source>
        <dbReference type="SAM" id="Phobius"/>
    </source>
</evidence>
<evidence type="ECO:0000256" key="4">
    <source>
        <dbReference type="ARBA" id="ARBA00022475"/>
    </source>
</evidence>
<comment type="subcellular location">
    <subcellularLocation>
        <location evidence="1">Cell membrane</location>
        <topology evidence="1">Multi-pass membrane protein</topology>
    </subcellularLocation>
</comment>
<dbReference type="PANTHER" id="PTHR43141:SF5">
    <property type="entry name" value="CYTOCHROME BD-I UBIQUINOL OXIDASE SUBUNIT 2"/>
    <property type="match status" value="1"/>
</dbReference>
<dbReference type="PANTHER" id="PTHR43141">
    <property type="entry name" value="CYTOCHROME BD2 SUBUNIT II"/>
    <property type="match status" value="1"/>
</dbReference>
<dbReference type="InterPro" id="IPR003317">
    <property type="entry name" value="Cyt-d_oxidase_su2"/>
</dbReference>
<accession>A0A2N0VI47</accession>
<keyword evidence="3" id="KW-0813">Transport</keyword>
<evidence type="ECO:0000256" key="9">
    <source>
        <dbReference type="ARBA" id="ARBA00022989"/>
    </source>
</evidence>
<feature type="transmembrane region" description="Helical" evidence="12">
    <location>
        <begin position="81"/>
        <end position="98"/>
    </location>
</feature>
<evidence type="ECO:0000256" key="11">
    <source>
        <dbReference type="ARBA" id="ARBA00023136"/>
    </source>
</evidence>
<keyword evidence="6 12" id="KW-0812">Transmembrane</keyword>
<keyword evidence="10" id="KW-0408">Iron</keyword>
<dbReference type="GO" id="GO:0070069">
    <property type="term" value="C:cytochrome complex"/>
    <property type="evidence" value="ECO:0007669"/>
    <property type="project" value="TreeGrafter"/>
</dbReference>
<dbReference type="EMBL" id="PISP01000002">
    <property type="protein sequence ID" value="PKD43863.1"/>
    <property type="molecule type" value="Genomic_DNA"/>
</dbReference>
<keyword evidence="5" id="KW-0349">Heme</keyword>
<evidence type="ECO:0000256" key="2">
    <source>
        <dbReference type="ARBA" id="ARBA00007543"/>
    </source>
</evidence>
<reference evidence="13 14" key="1">
    <citation type="submission" date="2017-11" db="EMBL/GenBank/DDBJ databases">
        <title>Rhodohalobacter 15182 sp. nov., isolated from a salt lake.</title>
        <authorList>
            <person name="Han S."/>
        </authorList>
    </citation>
    <scope>NUCLEOTIDE SEQUENCE [LARGE SCALE GENOMIC DNA]</scope>
    <source>
        <strain evidence="13 14">15182</strain>
    </source>
</reference>
<evidence type="ECO:0000256" key="5">
    <source>
        <dbReference type="ARBA" id="ARBA00022617"/>
    </source>
</evidence>